<keyword evidence="3" id="KW-0067">ATP-binding</keyword>
<dbReference type="Proteomes" id="UP000321720">
    <property type="component" value="Unassembled WGS sequence"/>
</dbReference>
<dbReference type="SUPFAM" id="SSF50891">
    <property type="entry name" value="Cyclophilin-like"/>
    <property type="match status" value="1"/>
</dbReference>
<dbReference type="InterPro" id="IPR003778">
    <property type="entry name" value="CT_A_B"/>
</dbReference>
<keyword evidence="1" id="KW-0547">Nucleotide-binding</keyword>
<dbReference type="AlphaFoldDB" id="A0A511JCX6"/>
<evidence type="ECO:0000313" key="6">
    <source>
        <dbReference type="Proteomes" id="UP000321720"/>
    </source>
</evidence>
<comment type="caution">
    <text evidence="5">The sequence shown here is derived from an EMBL/GenBank/DDBJ whole genome shotgun (WGS) entry which is preliminary data.</text>
</comment>
<dbReference type="GO" id="GO:0016787">
    <property type="term" value="F:hydrolase activity"/>
    <property type="evidence" value="ECO:0007669"/>
    <property type="project" value="UniProtKB-KW"/>
</dbReference>
<evidence type="ECO:0000259" key="4">
    <source>
        <dbReference type="SMART" id="SM00797"/>
    </source>
</evidence>
<gene>
    <name evidence="5" type="ORF">CCO02nite_24540</name>
</gene>
<evidence type="ECO:0000256" key="1">
    <source>
        <dbReference type="ARBA" id="ARBA00022741"/>
    </source>
</evidence>
<dbReference type="InterPro" id="IPR052708">
    <property type="entry name" value="PxpC"/>
</dbReference>
<dbReference type="SMART" id="SM00797">
    <property type="entry name" value="AHS2"/>
    <property type="match status" value="1"/>
</dbReference>
<name>A0A511JCX6_9CELL</name>
<feature type="domain" description="Carboxyltransferase" evidence="4">
    <location>
        <begin position="20"/>
        <end position="288"/>
    </location>
</feature>
<dbReference type="Gene3D" id="2.40.100.10">
    <property type="entry name" value="Cyclophilin-like"/>
    <property type="match status" value="1"/>
</dbReference>
<dbReference type="GO" id="GO:0005524">
    <property type="term" value="F:ATP binding"/>
    <property type="evidence" value="ECO:0007669"/>
    <property type="project" value="UniProtKB-KW"/>
</dbReference>
<sequence length="288" mass="29135">MLAPGLLTLVQDDGRPGWAHVGVGRAGAADLGALHLANRLVGNDEGAAGLEVLLGGLQVRARRPLTVALAGAPAPTTVRRGSLVVPVGPHAPLELAAGDVLTLGTPVRGLRTYLAVRGGVAVPPVLGSRSSDRLAGLGPEPLTAGEVLPVGPAPAGGIVVDVAPVRPVPDVAVLPVWPGPHVAWFGPHALSTLRTSSYRVTPATDRTALRLGGTTLRRAPEHEGRELAPVGLVRGAVQVPADGLPVVFGADHPVTGGYPVLAVVAGGAVDLLAQLRPGDPVRFAPARR</sequence>
<reference evidence="5 6" key="1">
    <citation type="submission" date="2019-07" db="EMBL/GenBank/DDBJ databases">
        <title>Whole genome shotgun sequence of Cellulomonas composti NBRC 100758.</title>
        <authorList>
            <person name="Hosoyama A."/>
            <person name="Uohara A."/>
            <person name="Ohji S."/>
            <person name="Ichikawa N."/>
        </authorList>
    </citation>
    <scope>NUCLEOTIDE SEQUENCE [LARGE SCALE GENOMIC DNA]</scope>
    <source>
        <strain evidence="5 6">NBRC 100758</strain>
    </source>
</reference>
<dbReference type="EMBL" id="BJWG01000011">
    <property type="protein sequence ID" value="GEL95796.1"/>
    <property type="molecule type" value="Genomic_DNA"/>
</dbReference>
<proteinExistence type="predicted"/>
<organism evidence="5 6">
    <name type="scientific">Cellulomonas composti</name>
    <dbReference type="NCBI Taxonomy" id="266130"/>
    <lineage>
        <taxon>Bacteria</taxon>
        <taxon>Bacillati</taxon>
        <taxon>Actinomycetota</taxon>
        <taxon>Actinomycetes</taxon>
        <taxon>Micrococcales</taxon>
        <taxon>Cellulomonadaceae</taxon>
        <taxon>Cellulomonas</taxon>
    </lineage>
</organism>
<evidence type="ECO:0000256" key="2">
    <source>
        <dbReference type="ARBA" id="ARBA00022801"/>
    </source>
</evidence>
<accession>A0A511JCX6</accession>
<keyword evidence="2 5" id="KW-0378">Hydrolase</keyword>
<dbReference type="PANTHER" id="PTHR43309:SF3">
    <property type="entry name" value="5-OXOPROLINASE SUBUNIT C"/>
    <property type="match status" value="1"/>
</dbReference>
<dbReference type="Pfam" id="PF02626">
    <property type="entry name" value="CT_A_B"/>
    <property type="match status" value="1"/>
</dbReference>
<dbReference type="PANTHER" id="PTHR43309">
    <property type="entry name" value="5-OXOPROLINASE SUBUNIT C"/>
    <property type="match status" value="1"/>
</dbReference>
<protein>
    <submittedName>
        <fullName evidence="5">Allophanate hydrolase</fullName>
    </submittedName>
</protein>
<keyword evidence="6" id="KW-1185">Reference proteome</keyword>
<evidence type="ECO:0000313" key="5">
    <source>
        <dbReference type="EMBL" id="GEL95796.1"/>
    </source>
</evidence>
<dbReference type="InterPro" id="IPR029000">
    <property type="entry name" value="Cyclophilin-like_dom_sf"/>
</dbReference>
<evidence type="ECO:0000256" key="3">
    <source>
        <dbReference type="ARBA" id="ARBA00022840"/>
    </source>
</evidence>